<reference evidence="3" key="1">
    <citation type="submission" date="2015-09" db="EMBL/GenBank/DDBJ databases">
        <authorList>
            <consortium name="Pathogen Informatics"/>
        </authorList>
    </citation>
    <scope>NUCLEOTIDE SEQUENCE [LARGE SCALE GENOMIC DNA]</scope>
    <source>
        <strain evidence="3">Lake Konstanz</strain>
    </source>
</reference>
<gene>
    <name evidence="2" type="ORF">BSAL_92920</name>
</gene>
<keyword evidence="1" id="KW-1133">Transmembrane helix</keyword>
<evidence type="ECO:0000313" key="2">
    <source>
        <dbReference type="EMBL" id="CUG86396.1"/>
    </source>
</evidence>
<name>A0A0S4J890_BODSA</name>
<dbReference type="VEuPathDB" id="TriTrypDB:BSAL_92920"/>
<accession>A0A0S4J890</accession>
<dbReference type="Proteomes" id="UP000051952">
    <property type="component" value="Unassembled WGS sequence"/>
</dbReference>
<evidence type="ECO:0000256" key="1">
    <source>
        <dbReference type="SAM" id="Phobius"/>
    </source>
</evidence>
<feature type="transmembrane region" description="Helical" evidence="1">
    <location>
        <begin position="12"/>
        <end position="29"/>
    </location>
</feature>
<keyword evidence="3" id="KW-1185">Reference proteome</keyword>
<keyword evidence="1" id="KW-0812">Transmembrane</keyword>
<sequence>MTSPPHPSRVVARQLASFMLTVLHFFFRWRVIFLTRCFHVSFTLVWELPFGQHFTLTTHTKPSWACCQQTSNSHGCAELPNMNQRSELRWGRQLKALPKRALTGRLYVAV</sequence>
<dbReference type="AlphaFoldDB" id="A0A0S4J890"/>
<evidence type="ECO:0000313" key="3">
    <source>
        <dbReference type="Proteomes" id="UP000051952"/>
    </source>
</evidence>
<organism evidence="2 3">
    <name type="scientific">Bodo saltans</name>
    <name type="common">Flagellated protozoan</name>
    <dbReference type="NCBI Taxonomy" id="75058"/>
    <lineage>
        <taxon>Eukaryota</taxon>
        <taxon>Discoba</taxon>
        <taxon>Euglenozoa</taxon>
        <taxon>Kinetoplastea</taxon>
        <taxon>Metakinetoplastina</taxon>
        <taxon>Eubodonida</taxon>
        <taxon>Bodonidae</taxon>
        <taxon>Bodo</taxon>
    </lineage>
</organism>
<dbReference type="EMBL" id="CYKH01001287">
    <property type="protein sequence ID" value="CUG86396.1"/>
    <property type="molecule type" value="Genomic_DNA"/>
</dbReference>
<proteinExistence type="predicted"/>
<protein>
    <submittedName>
        <fullName evidence="2">Membrane-associated protein, putative</fullName>
    </submittedName>
</protein>
<keyword evidence="1" id="KW-0472">Membrane</keyword>